<keyword evidence="2 3" id="KW-0732">Signal</keyword>
<feature type="signal peptide" evidence="3">
    <location>
        <begin position="1"/>
        <end position="28"/>
    </location>
</feature>
<evidence type="ECO:0000256" key="3">
    <source>
        <dbReference type="SAM" id="SignalP"/>
    </source>
</evidence>
<name>A0A4Q0YWY0_9GAMM</name>
<dbReference type="InterPro" id="IPR030678">
    <property type="entry name" value="Peptide/Ni-bd"/>
</dbReference>
<dbReference type="GO" id="GO:0030288">
    <property type="term" value="C:outer membrane-bounded periplasmic space"/>
    <property type="evidence" value="ECO:0007669"/>
    <property type="project" value="TreeGrafter"/>
</dbReference>
<dbReference type="Gene3D" id="3.90.76.10">
    <property type="entry name" value="Dipeptide-binding Protein, Domain 1"/>
    <property type="match status" value="1"/>
</dbReference>
<dbReference type="Gene3D" id="3.40.190.10">
    <property type="entry name" value="Periplasmic binding protein-like II"/>
    <property type="match status" value="1"/>
</dbReference>
<dbReference type="Proteomes" id="UP000290287">
    <property type="component" value="Unassembled WGS sequence"/>
</dbReference>
<dbReference type="GO" id="GO:1904680">
    <property type="term" value="F:peptide transmembrane transporter activity"/>
    <property type="evidence" value="ECO:0007669"/>
    <property type="project" value="TreeGrafter"/>
</dbReference>
<organism evidence="5 6">
    <name type="scientific">Veronia nyctiphanis</name>
    <dbReference type="NCBI Taxonomy" id="1278244"/>
    <lineage>
        <taxon>Bacteria</taxon>
        <taxon>Pseudomonadati</taxon>
        <taxon>Pseudomonadota</taxon>
        <taxon>Gammaproteobacteria</taxon>
        <taxon>Vibrionales</taxon>
        <taxon>Vibrionaceae</taxon>
        <taxon>Veronia</taxon>
    </lineage>
</organism>
<evidence type="ECO:0000256" key="1">
    <source>
        <dbReference type="ARBA" id="ARBA00005695"/>
    </source>
</evidence>
<feature type="domain" description="Solute-binding protein family 5" evidence="4">
    <location>
        <begin position="78"/>
        <end position="446"/>
    </location>
</feature>
<proteinExistence type="inferred from homology"/>
<accession>A0A4Q0YWY0</accession>
<dbReference type="CDD" id="cd08509">
    <property type="entry name" value="PBP2_TmCBP_oligosaccharides_like"/>
    <property type="match status" value="1"/>
</dbReference>
<gene>
    <name evidence="5" type="ORF">CS022_06960</name>
</gene>
<reference evidence="5 6" key="1">
    <citation type="submission" date="2017-10" db="EMBL/GenBank/DDBJ databases">
        <title>Nyctiphanis sp. nov., isolated from the stomach of the euphausiid Nyctiphanes simplex (Hansen, 1911) in the Gulf of California.</title>
        <authorList>
            <person name="Gomez-Gil B."/>
            <person name="Aguilar-Mendez M."/>
            <person name="Lopez-Cortes A."/>
            <person name="Gomez-Gutierrez J."/>
            <person name="Roque A."/>
            <person name="Lang E."/>
            <person name="Gonzalez-Castillo A."/>
        </authorList>
    </citation>
    <scope>NUCLEOTIDE SEQUENCE [LARGE SCALE GENOMIC DNA]</scope>
    <source>
        <strain evidence="5 6">CAIM 600</strain>
    </source>
</reference>
<dbReference type="InterPro" id="IPR000914">
    <property type="entry name" value="SBP_5_dom"/>
</dbReference>
<comment type="similarity">
    <text evidence="1">Belongs to the bacterial solute-binding protein 5 family.</text>
</comment>
<evidence type="ECO:0000259" key="4">
    <source>
        <dbReference type="Pfam" id="PF00496"/>
    </source>
</evidence>
<feature type="chain" id="PRO_5020913954" evidence="3">
    <location>
        <begin position="29"/>
        <end position="559"/>
    </location>
</feature>
<dbReference type="AlphaFoldDB" id="A0A4Q0YWY0"/>
<dbReference type="InterPro" id="IPR039424">
    <property type="entry name" value="SBP_5"/>
</dbReference>
<dbReference type="SUPFAM" id="SSF53850">
    <property type="entry name" value="Periplasmic binding protein-like II"/>
    <property type="match status" value="1"/>
</dbReference>
<dbReference type="PANTHER" id="PTHR30290">
    <property type="entry name" value="PERIPLASMIC BINDING COMPONENT OF ABC TRANSPORTER"/>
    <property type="match status" value="1"/>
</dbReference>
<evidence type="ECO:0000313" key="5">
    <source>
        <dbReference type="EMBL" id="RXJ73749.1"/>
    </source>
</evidence>
<dbReference type="EMBL" id="PEIB01000006">
    <property type="protein sequence ID" value="RXJ73749.1"/>
    <property type="molecule type" value="Genomic_DNA"/>
</dbReference>
<dbReference type="RefSeq" id="WP_129121681.1">
    <property type="nucleotide sequence ID" value="NZ_PEIB01000006.1"/>
</dbReference>
<dbReference type="PIRSF" id="PIRSF002741">
    <property type="entry name" value="MppA"/>
    <property type="match status" value="1"/>
</dbReference>
<keyword evidence="6" id="KW-1185">Reference proteome</keyword>
<dbReference type="Gene3D" id="3.10.105.10">
    <property type="entry name" value="Dipeptide-binding Protein, Domain 3"/>
    <property type="match status" value="1"/>
</dbReference>
<dbReference type="OrthoDB" id="9801912at2"/>
<comment type="caution">
    <text evidence="5">The sequence shown here is derived from an EMBL/GenBank/DDBJ whole genome shotgun (WGS) entry which is preliminary data.</text>
</comment>
<evidence type="ECO:0000313" key="6">
    <source>
        <dbReference type="Proteomes" id="UP000290287"/>
    </source>
</evidence>
<dbReference type="GO" id="GO:0043190">
    <property type="term" value="C:ATP-binding cassette (ABC) transporter complex"/>
    <property type="evidence" value="ECO:0007669"/>
    <property type="project" value="InterPro"/>
</dbReference>
<dbReference type="GO" id="GO:0042938">
    <property type="term" value="P:dipeptide transport"/>
    <property type="evidence" value="ECO:0007669"/>
    <property type="project" value="TreeGrafter"/>
</dbReference>
<dbReference type="Pfam" id="PF00496">
    <property type="entry name" value="SBP_bac_5"/>
    <property type="match status" value="1"/>
</dbReference>
<evidence type="ECO:0000256" key="2">
    <source>
        <dbReference type="ARBA" id="ARBA00022729"/>
    </source>
</evidence>
<protein>
    <submittedName>
        <fullName evidence="5">Peptide ABC transporter substrate-binding protein</fullName>
    </submittedName>
</protein>
<sequence>MLTTLKKSKVALAVVAAATAFMAPTASAADQVELTVVPDFYPQLTRNFNPYLQNNLRSTRDFVYEQLVIFNQLDGNKAVPRLAKGYTVSDDLRKVTFEIREGVKWSDGQAFTPEDVKYSFDLIRENSVLDLPGNGKLITDVKVKGNNVEISLAEANASAAFKLVQTPIVPKHIWSKVEKPEAFANENPVGTGPFTEVSSFTSNLYVQCENPNYWDAANLDVDCLRMPLIKDNDGLLAKAVASELDWSTSFIPDIEATYGSANKNHQHWSAPIGGPVNFLVNFQHPDAAKNEALTNLNFRRALSASLDRESIVDIAYYGNGSPLHSGAGLAAFYESWSDASVYKANKAYNTFNTAYAKKLLKEAGFKDVDGDGFVETPTGKKFELEVQTVTGWTDWNNASILAVENFAEAGINAKSVTPDFAVYNSNMTGGTFDIALTNYFNGPDPWLTWDSGFHSRFMAKEGNPRFAMHRYQNAEVDALLDGFYKTADKAEQLKSAQKIQKILADNQTVIPVLSGAAQYQYNTTRFTGWWNGDNAKGNPSIHQGVPERLLHVLDLKPKA</sequence>
<dbReference type="PANTHER" id="PTHR30290:SF38">
    <property type="entry name" value="D,D-DIPEPTIDE-BINDING PERIPLASMIC PROTEIN DDPA-RELATED"/>
    <property type="match status" value="1"/>
</dbReference>